<comment type="caution">
    <text evidence="1">The sequence shown here is derived from an EMBL/GenBank/DDBJ whole genome shotgun (WGS) entry which is preliminary data.</text>
</comment>
<sequence length="123" mass="12779">MAEKNILAYFHDPAQAEAIAMKLKTLRAADVQVDRISAYPGGEIDRVMNPINGDVSSLATLTQGAELSSVSDGILIAASPAASGMSDGGDNDVTGRNILLTAVVDETIYEQAMRVIQDAGGSV</sequence>
<accession>A0A4Y8Q422</accession>
<dbReference type="RefSeq" id="WP_134752161.1">
    <property type="nucleotide sequence ID" value="NZ_MYFO02000002.1"/>
</dbReference>
<dbReference type="AlphaFoldDB" id="A0A4Y8Q422"/>
<name>A0A4Y8Q422_9BACL</name>
<gene>
    <name evidence="1" type="ORF">B5M42_09645</name>
</gene>
<dbReference type="EMBL" id="MYFO01000009">
    <property type="protein sequence ID" value="TFE88695.1"/>
    <property type="molecule type" value="Genomic_DNA"/>
</dbReference>
<dbReference type="OrthoDB" id="2375806at2"/>
<evidence type="ECO:0000313" key="2">
    <source>
        <dbReference type="Proteomes" id="UP000298246"/>
    </source>
</evidence>
<organism evidence="1 2">
    <name type="scientific">Paenibacillus athensensis</name>
    <dbReference type="NCBI Taxonomy" id="1967502"/>
    <lineage>
        <taxon>Bacteria</taxon>
        <taxon>Bacillati</taxon>
        <taxon>Bacillota</taxon>
        <taxon>Bacilli</taxon>
        <taxon>Bacillales</taxon>
        <taxon>Paenibacillaceae</taxon>
        <taxon>Paenibacillus</taxon>
    </lineage>
</organism>
<proteinExistence type="predicted"/>
<dbReference type="Proteomes" id="UP000298246">
    <property type="component" value="Unassembled WGS sequence"/>
</dbReference>
<keyword evidence="2" id="KW-1185">Reference proteome</keyword>
<evidence type="ECO:0000313" key="1">
    <source>
        <dbReference type="EMBL" id="TFE88695.1"/>
    </source>
</evidence>
<reference evidence="1 2" key="1">
    <citation type="submission" date="2017-03" db="EMBL/GenBank/DDBJ databases">
        <title>Isolation of Levoglucosan Utilizing Bacteria.</title>
        <authorList>
            <person name="Arya A.S."/>
        </authorList>
    </citation>
    <scope>NUCLEOTIDE SEQUENCE [LARGE SCALE GENOMIC DNA]</scope>
    <source>
        <strain evidence="1 2">MEC069</strain>
    </source>
</reference>
<protein>
    <submittedName>
        <fullName evidence="1">Uncharacterized protein</fullName>
    </submittedName>
</protein>